<evidence type="ECO:0000259" key="3">
    <source>
        <dbReference type="Pfam" id="PF07859"/>
    </source>
</evidence>
<evidence type="ECO:0000313" key="5">
    <source>
        <dbReference type="Proteomes" id="UP000063991"/>
    </source>
</evidence>
<comment type="similarity">
    <text evidence="1">Belongs to the 'GDXG' lipolytic enzyme family.</text>
</comment>
<dbReference type="PANTHER" id="PTHR48081:SF30">
    <property type="entry name" value="ACETYL-HYDROLASE LIPR-RELATED"/>
    <property type="match status" value="1"/>
</dbReference>
<dbReference type="RefSeq" id="WP_061096040.1">
    <property type="nucleotide sequence ID" value="NZ_CP014323.1"/>
</dbReference>
<dbReference type="InterPro" id="IPR050300">
    <property type="entry name" value="GDXG_lipolytic_enzyme"/>
</dbReference>
<dbReference type="Gene3D" id="3.40.50.1820">
    <property type="entry name" value="alpha/beta hydrolase"/>
    <property type="match status" value="1"/>
</dbReference>
<evidence type="ECO:0000313" key="4">
    <source>
        <dbReference type="EMBL" id="AMJ99908.1"/>
    </source>
</evidence>
<keyword evidence="2" id="KW-0378">Hydrolase</keyword>
<dbReference type="EMBL" id="CP014323">
    <property type="protein sequence ID" value="AMJ99908.1"/>
    <property type="molecule type" value="Genomic_DNA"/>
</dbReference>
<sequence length="321" mass="35292">MPNPKLPNLSTVSDAFKQAIERFPTASVEEVKQTVPVDAASWRELVQQRNAQQKKKIKKMRKQLDVSVELLDIAGVMVRKLTPKVLSPHFTNHVYLDVHGGAYVFFGGLSSIEEGLLIASRLGIVVFSVDYSMPPNAPSPAALNDLQAVYLSLLDDTQGRHILIGGTSAGAGLVLALVQSLVKKNINLPSAIYTGTPWVDLTQAGDSRQVNEGADRVLVTYEGLLQSAASLYAGNTELSHPSVSPIYGEFFTFPPVFIVSGTRDLFLSDAVRLHRKIRDSNGTSKLEIVEGMSHAEYLIAYETPESYMTYNELRTFFLQHL</sequence>
<dbReference type="Proteomes" id="UP000063991">
    <property type="component" value="Chromosome"/>
</dbReference>
<name>A0A126Q633_ALTMA</name>
<dbReference type="Pfam" id="PF07859">
    <property type="entry name" value="Abhydrolase_3"/>
    <property type="match status" value="1"/>
</dbReference>
<dbReference type="OrthoDB" id="9806180at2"/>
<dbReference type="InterPro" id="IPR029058">
    <property type="entry name" value="AB_hydrolase_fold"/>
</dbReference>
<accession>A0A126Q633</accession>
<gene>
    <name evidence="4" type="ORF">AVL55_18145</name>
</gene>
<feature type="domain" description="Alpha/beta hydrolase fold-3" evidence="3">
    <location>
        <begin position="97"/>
        <end position="295"/>
    </location>
</feature>
<evidence type="ECO:0000256" key="1">
    <source>
        <dbReference type="ARBA" id="ARBA00010515"/>
    </source>
</evidence>
<dbReference type="SUPFAM" id="SSF53474">
    <property type="entry name" value="alpha/beta-Hydrolases"/>
    <property type="match status" value="1"/>
</dbReference>
<reference evidence="4 5" key="1">
    <citation type="submission" date="2015-12" db="EMBL/GenBank/DDBJ databases">
        <authorList>
            <person name="Shamseldin A."/>
            <person name="Moawad H."/>
            <person name="Abd El-Rahim W.M."/>
            <person name="Sadowsky M.J."/>
        </authorList>
    </citation>
    <scope>NUCLEOTIDE SEQUENCE [LARGE SCALE GENOMIC DNA]</scope>
    <source>
        <strain evidence="4 5">D7</strain>
    </source>
</reference>
<evidence type="ECO:0000256" key="2">
    <source>
        <dbReference type="ARBA" id="ARBA00022801"/>
    </source>
</evidence>
<dbReference type="AlphaFoldDB" id="A0A126Q633"/>
<organism evidence="4 5">
    <name type="scientific">Alteromonas macleodii</name>
    <name type="common">Pseudoalteromonas macleodii</name>
    <dbReference type="NCBI Taxonomy" id="28108"/>
    <lineage>
        <taxon>Bacteria</taxon>
        <taxon>Pseudomonadati</taxon>
        <taxon>Pseudomonadota</taxon>
        <taxon>Gammaproteobacteria</taxon>
        <taxon>Alteromonadales</taxon>
        <taxon>Alteromonadaceae</taxon>
        <taxon>Alteromonas/Salinimonas group</taxon>
        <taxon>Alteromonas</taxon>
    </lineage>
</organism>
<dbReference type="InterPro" id="IPR013094">
    <property type="entry name" value="AB_hydrolase_3"/>
</dbReference>
<dbReference type="GO" id="GO:0004806">
    <property type="term" value="F:triacylglycerol lipase activity"/>
    <property type="evidence" value="ECO:0007669"/>
    <property type="project" value="TreeGrafter"/>
</dbReference>
<dbReference type="PANTHER" id="PTHR48081">
    <property type="entry name" value="AB HYDROLASE SUPERFAMILY PROTEIN C4A8.06C"/>
    <property type="match status" value="1"/>
</dbReference>
<protein>
    <submittedName>
        <fullName evidence="4">Esterase</fullName>
    </submittedName>
</protein>
<proteinExistence type="inferred from homology"/>